<dbReference type="Pfam" id="PF12697">
    <property type="entry name" value="Abhydrolase_6"/>
    <property type="match status" value="1"/>
</dbReference>
<dbReference type="PANTHER" id="PTHR43798:SF33">
    <property type="entry name" value="HYDROLASE, PUTATIVE (AFU_ORTHOLOGUE AFUA_2G14860)-RELATED"/>
    <property type="match status" value="1"/>
</dbReference>
<sequence>MRAAALLLALLPPAAAKATPGAVRALGPPPGAFVPGRFGLTHYTLAGPADAPLLVFSHGLGAACTTFDFVAHAAVDAGFQVLRYDFYDRGWSASGDEFASDGFAHDLAFGTDVYVSQVEDLMRSLELQGKPFVWVGHSTGCAVGLAYCAAQADKVKGMVLMGAAGLPVTKPFTARVADLPVIGNFLTRRLGYQTFRKFVRKAFGPNPELDGKFMPVLERLLTENPKYFASIRSTNKHFPFGGFRGEFEELCARGMPVQLIWGEKDTATPFANCVEMERIAKAQGARVGALTFPDGAHNLHLDARLVDEVRESILEFARSV</sequence>
<dbReference type="GO" id="GO:0016020">
    <property type="term" value="C:membrane"/>
    <property type="evidence" value="ECO:0007669"/>
    <property type="project" value="TreeGrafter"/>
</dbReference>
<feature type="domain" description="AB hydrolase-1" evidence="2">
    <location>
        <begin position="54"/>
        <end position="304"/>
    </location>
</feature>
<dbReference type="SUPFAM" id="SSF53474">
    <property type="entry name" value="alpha/beta-Hydrolases"/>
    <property type="match status" value="1"/>
</dbReference>
<reference evidence="3" key="1">
    <citation type="submission" date="2021-01" db="EMBL/GenBank/DDBJ databases">
        <authorList>
            <person name="Corre E."/>
            <person name="Pelletier E."/>
            <person name="Niang G."/>
            <person name="Scheremetjew M."/>
            <person name="Finn R."/>
            <person name="Kale V."/>
            <person name="Holt S."/>
            <person name="Cochrane G."/>
            <person name="Meng A."/>
            <person name="Brown T."/>
            <person name="Cohen L."/>
        </authorList>
    </citation>
    <scope>NUCLEOTIDE SEQUENCE</scope>
    <source>
        <strain evidence="3">CCMP2877</strain>
    </source>
</reference>
<dbReference type="Gene3D" id="3.40.50.1820">
    <property type="entry name" value="alpha/beta hydrolase"/>
    <property type="match status" value="1"/>
</dbReference>
<dbReference type="InterPro" id="IPR050266">
    <property type="entry name" value="AB_hydrolase_sf"/>
</dbReference>
<name>A0A7S1UAI1_9STRA</name>
<dbReference type="PANTHER" id="PTHR43798">
    <property type="entry name" value="MONOACYLGLYCEROL LIPASE"/>
    <property type="match status" value="1"/>
</dbReference>
<gene>
    <name evidence="3" type="ORF">PPAR1163_LOCUS20484</name>
</gene>
<organism evidence="3">
    <name type="scientific">Phaeomonas parva</name>
    <dbReference type="NCBI Taxonomy" id="124430"/>
    <lineage>
        <taxon>Eukaryota</taxon>
        <taxon>Sar</taxon>
        <taxon>Stramenopiles</taxon>
        <taxon>Ochrophyta</taxon>
        <taxon>Pinguiophyceae</taxon>
        <taxon>Pinguiochrysidales</taxon>
        <taxon>Pinguiochrysidaceae</taxon>
        <taxon>Phaeomonas</taxon>
    </lineage>
</organism>
<feature type="chain" id="PRO_5030923713" description="AB hydrolase-1 domain-containing protein" evidence="1">
    <location>
        <begin position="17"/>
        <end position="320"/>
    </location>
</feature>
<keyword evidence="1" id="KW-0732">Signal</keyword>
<evidence type="ECO:0000259" key="2">
    <source>
        <dbReference type="Pfam" id="PF12697"/>
    </source>
</evidence>
<dbReference type="EMBL" id="HBGJ01032418">
    <property type="protein sequence ID" value="CAD9262103.1"/>
    <property type="molecule type" value="Transcribed_RNA"/>
</dbReference>
<protein>
    <recommendedName>
        <fullName evidence="2">AB hydrolase-1 domain-containing protein</fullName>
    </recommendedName>
</protein>
<feature type="signal peptide" evidence="1">
    <location>
        <begin position="1"/>
        <end position="16"/>
    </location>
</feature>
<proteinExistence type="predicted"/>
<dbReference type="InterPro" id="IPR000073">
    <property type="entry name" value="AB_hydrolase_1"/>
</dbReference>
<evidence type="ECO:0000313" key="3">
    <source>
        <dbReference type="EMBL" id="CAD9262103.1"/>
    </source>
</evidence>
<dbReference type="AlphaFoldDB" id="A0A7S1UAI1"/>
<accession>A0A7S1UAI1</accession>
<evidence type="ECO:0000256" key="1">
    <source>
        <dbReference type="SAM" id="SignalP"/>
    </source>
</evidence>
<dbReference type="InterPro" id="IPR029058">
    <property type="entry name" value="AB_hydrolase_fold"/>
</dbReference>